<dbReference type="EMBL" id="CP132353">
    <property type="protein sequence ID" value="WLS77985.1"/>
    <property type="molecule type" value="Genomic_DNA"/>
</dbReference>
<proteinExistence type="predicted"/>
<evidence type="ECO:0000313" key="1">
    <source>
        <dbReference type="EMBL" id="WLS77985.1"/>
    </source>
</evidence>
<dbReference type="KEGG" id="epi:Q3V30_16150"/>
<dbReference type="Proteomes" id="UP001228139">
    <property type="component" value="Chromosome"/>
</dbReference>
<protein>
    <submittedName>
        <fullName evidence="1">Uncharacterized protein</fullName>
    </submittedName>
</protein>
<name>A0AA50DL17_9GAMM</name>
<keyword evidence="2" id="KW-1185">Reference proteome</keyword>
<gene>
    <name evidence="1" type="ORF">Q3V30_16150</name>
</gene>
<sequence length="117" mass="13571">MRKSIPIPDTVKEPDLNLLSENIQRIIPKIEASLTGSLLWYSQNAQYVPDSMKIISIEHSGESRYKMRYSFRWNVFNGCLDIDEDETTTETVNFEYQPGQLIFDFIQTEQSTSADEL</sequence>
<dbReference type="RefSeq" id="WP_306207393.1">
    <property type="nucleotide sequence ID" value="NZ_CP132353.1"/>
</dbReference>
<reference evidence="1 2" key="1">
    <citation type="submission" date="2023-07" db="EMBL/GenBank/DDBJ databases">
        <title>Pathogenic bacteria of pear tree diseases.</title>
        <authorList>
            <person name="Zhang Z."/>
            <person name="He L."/>
            <person name="Huang R."/>
        </authorList>
    </citation>
    <scope>NUCLEOTIDE SEQUENCE [LARGE SCALE GENOMIC DNA]</scope>
    <source>
        <strain evidence="1 2">DE2</strain>
    </source>
</reference>
<organism evidence="1 2">
    <name type="scientific">Erwinia pyri</name>
    <dbReference type="NCBI Taxonomy" id="3062598"/>
    <lineage>
        <taxon>Bacteria</taxon>
        <taxon>Pseudomonadati</taxon>
        <taxon>Pseudomonadota</taxon>
        <taxon>Gammaproteobacteria</taxon>
        <taxon>Enterobacterales</taxon>
        <taxon>Erwiniaceae</taxon>
        <taxon>Erwinia</taxon>
    </lineage>
</organism>
<accession>A0AA50DL17</accession>
<evidence type="ECO:0000313" key="2">
    <source>
        <dbReference type="Proteomes" id="UP001228139"/>
    </source>
</evidence>
<dbReference type="AlphaFoldDB" id="A0AA50DL17"/>